<name>A0ABN7WTV3_GIGMA</name>
<evidence type="ECO:0000313" key="1">
    <source>
        <dbReference type="EMBL" id="CAG8840711.1"/>
    </source>
</evidence>
<proteinExistence type="predicted"/>
<keyword evidence="2" id="KW-1185">Reference proteome</keyword>
<feature type="non-terminal residue" evidence="1">
    <location>
        <position position="1"/>
    </location>
</feature>
<reference evidence="1 2" key="1">
    <citation type="submission" date="2021-06" db="EMBL/GenBank/DDBJ databases">
        <authorList>
            <person name="Kallberg Y."/>
            <person name="Tangrot J."/>
            <person name="Rosling A."/>
        </authorList>
    </citation>
    <scope>NUCLEOTIDE SEQUENCE [LARGE SCALE GENOMIC DNA]</scope>
    <source>
        <strain evidence="1 2">120-4 pot B 10/14</strain>
    </source>
</reference>
<dbReference type="Proteomes" id="UP000789901">
    <property type="component" value="Unassembled WGS sequence"/>
</dbReference>
<organism evidence="1 2">
    <name type="scientific">Gigaspora margarita</name>
    <dbReference type="NCBI Taxonomy" id="4874"/>
    <lineage>
        <taxon>Eukaryota</taxon>
        <taxon>Fungi</taxon>
        <taxon>Fungi incertae sedis</taxon>
        <taxon>Mucoromycota</taxon>
        <taxon>Glomeromycotina</taxon>
        <taxon>Glomeromycetes</taxon>
        <taxon>Diversisporales</taxon>
        <taxon>Gigasporaceae</taxon>
        <taxon>Gigaspora</taxon>
    </lineage>
</organism>
<evidence type="ECO:0000313" key="2">
    <source>
        <dbReference type="Proteomes" id="UP000789901"/>
    </source>
</evidence>
<comment type="caution">
    <text evidence="1">The sequence shown here is derived from an EMBL/GenBank/DDBJ whole genome shotgun (WGS) entry which is preliminary data.</text>
</comment>
<sequence length="179" mass="21214">MLRDNEFINAWEIIKKANKSEPWTNFDTYEENITQTEKQSTAQVLKAKEYFAKELIRINIKLLRKNIQWKDTTIENEISISKRAEKYKELREKMNNIFNKPSKEGISKILNQEPFTYINKLGISARVQPLTRYEAKSPFNKFNEPINISSFNGPLFNHLILMEHLEESLYIRIATNKKN</sequence>
<gene>
    <name evidence="1" type="ORF">GMARGA_LOCUS35038</name>
</gene>
<protein>
    <submittedName>
        <fullName evidence="1">29169_t:CDS:1</fullName>
    </submittedName>
</protein>
<dbReference type="EMBL" id="CAJVQB010063465">
    <property type="protein sequence ID" value="CAG8840711.1"/>
    <property type="molecule type" value="Genomic_DNA"/>
</dbReference>
<accession>A0ABN7WTV3</accession>